<dbReference type="SUPFAM" id="SSF63829">
    <property type="entry name" value="Calcium-dependent phosphotriesterase"/>
    <property type="match status" value="1"/>
</dbReference>
<dbReference type="PANTHER" id="PTHR14593">
    <property type="entry name" value="WD REPEAT-CONTAINING PROTEIN 11"/>
    <property type="match status" value="1"/>
</dbReference>
<dbReference type="GO" id="GO:0005737">
    <property type="term" value="C:cytoplasm"/>
    <property type="evidence" value="ECO:0007669"/>
    <property type="project" value="TreeGrafter"/>
</dbReference>
<dbReference type="EMBL" id="HE573020">
    <property type="protein sequence ID" value="CCC47404.1"/>
    <property type="molecule type" value="Genomic_DNA"/>
</dbReference>
<protein>
    <submittedName>
        <fullName evidence="1">Uncharacterized protein</fullName>
    </submittedName>
</protein>
<dbReference type="VEuPathDB" id="TriTrypDB:TvY486_0400690"/>
<dbReference type="SUPFAM" id="SSF50978">
    <property type="entry name" value="WD40 repeat-like"/>
    <property type="match status" value="2"/>
</dbReference>
<dbReference type="InterPro" id="IPR036322">
    <property type="entry name" value="WD40_repeat_dom_sf"/>
</dbReference>
<evidence type="ECO:0000313" key="1">
    <source>
        <dbReference type="EMBL" id="CCC47404.1"/>
    </source>
</evidence>
<dbReference type="Gene3D" id="2.130.10.10">
    <property type="entry name" value="YVTN repeat-like/Quinoprotein amine dehydrogenase"/>
    <property type="match status" value="2"/>
</dbReference>
<proteinExistence type="predicted"/>
<accession>G0TTX1</accession>
<name>G0TTX1_TRYVY</name>
<dbReference type="InterPro" id="IPR015943">
    <property type="entry name" value="WD40/YVTN_repeat-like_dom_sf"/>
</dbReference>
<organism evidence="1">
    <name type="scientific">Trypanosoma vivax (strain Y486)</name>
    <dbReference type="NCBI Taxonomy" id="1055687"/>
    <lineage>
        <taxon>Eukaryota</taxon>
        <taxon>Discoba</taxon>
        <taxon>Euglenozoa</taxon>
        <taxon>Kinetoplastea</taxon>
        <taxon>Metakinetoplastina</taxon>
        <taxon>Trypanosomatida</taxon>
        <taxon>Trypanosomatidae</taxon>
        <taxon>Trypanosoma</taxon>
        <taxon>Duttonella</taxon>
    </lineage>
</organism>
<gene>
    <name evidence="1" type="ORF">TVY486_0400690</name>
</gene>
<dbReference type="PANTHER" id="PTHR14593:SF5">
    <property type="entry name" value="WD REPEAT-CONTAINING PROTEIN 11"/>
    <property type="match status" value="1"/>
</dbReference>
<dbReference type="AlphaFoldDB" id="G0TTX1"/>
<sequence length="1171" mass="128803">MKTHSLYSALSAKIMPGKAASVGAVLAPVEDMLNWPHQAAQYGCQDLLAYSSYCMDSGSIFILDMNSMQLVQTLYSSSSCCVTCIQWKLPSLPVSQHNVFLYAGDCSGTITLWDVTGGVALSNLTLPNKGPVRALHLLTRHHLLAVANDCSNYVYDAQLAVSEPCHDVELPFGTDGWGDFPILRVCASKLSAHHTICIVLGDRVRVASLPGPSHSPNTAFPDANDLIYDAEGGCQTVFDAVFSDSQEGVLYFASRNSVGAYDWKTNLLLSERLLWFSRGNAEFRRIFSSFPSSLAESTQYLPLLYSYGSNQRLCAWYVPRTDKVACVAADVRGARITSKTVANVVQSVTMSNVFAVIFTDGSVARWRFRIDCRRWILEGYHSVGLMRPTSMCALNDTVVCCGLESGHLVLLDAVHNVMLRRINVVHSGCTQIILLAPHKSGESVWVVTNRVAQCRQYHQVALFDCRNGVLQMLRKPASHDTSRMKDIVSSSTGSFLLLLFGNGNFEVWNTESEGFIYSCNELGVVGTSWVPKSLFFSVQTTIGTSELLAVMFADGTVSLWSVCKYRVVPNRDVLPLLPGSPVTSLISSMAGEVLVFAHGKGLLSLVSIESSGLCSTPLKNVPDESHVVGLAVSAVEEMRMSTAATRVDEKAPKICSDAFIAVVFGDGSFGVWNASNQERVSYTKASSVNIKAHALVWMAGALIVLTTHGDILVVDRLLSLVNSTVFDKALRRPLQNSAFFQPDHRIHIQAALELQLANTSMPFNEQDSDVPPSSISQLIHHGRYPCRGPFGQVLHSGILTLEQEMELYRHTMIPRYISDGIRQATTQNRWDELAIWVARFFHQEERQRLWYQFCLNKGLWSSALGSFGSPHLPSCERRKGWREVDPPVCYMYGDQFAEALASSEVVCKNHMHFNERRMEALDASKSKNVDDSRCRLSVARDLLKLQEPHRAIDVLMDVNNDVKCFPHMVDFAVAVASSVSTPNASPPALLASTARRAAALLLARGDLDGAVDKYMLSGHYYEAALTLQSNMRWGEAATLMRTAPLTSEQQRDLFYRWCAHIAKRGEHVEAARLLISMGSPFQALALLHASPHFKETAGLLGMVLLGNPTPCSRELLQTPLQSLDGEENASSSVLIGDVVVNALLDYSGTLRSVGNYVATWAVMGLIALVRR</sequence>
<dbReference type="InterPro" id="IPR039694">
    <property type="entry name" value="WDR11"/>
</dbReference>
<reference evidence="1" key="1">
    <citation type="journal article" date="2012" name="Proc. Natl. Acad. Sci. U.S.A.">
        <title>Antigenic diversity is generated by distinct evolutionary mechanisms in African trypanosome species.</title>
        <authorList>
            <person name="Jackson A.P."/>
            <person name="Berry A."/>
            <person name="Aslett M."/>
            <person name="Allison H.C."/>
            <person name="Burton P."/>
            <person name="Vavrova-Anderson J."/>
            <person name="Brown R."/>
            <person name="Browne H."/>
            <person name="Corton N."/>
            <person name="Hauser H."/>
            <person name="Gamble J."/>
            <person name="Gilderthorp R."/>
            <person name="Marcello L."/>
            <person name="McQuillan J."/>
            <person name="Otto T.D."/>
            <person name="Quail M.A."/>
            <person name="Sanders M.J."/>
            <person name="van Tonder A."/>
            <person name="Ginger M.L."/>
            <person name="Field M.C."/>
            <person name="Barry J.D."/>
            <person name="Hertz-Fowler C."/>
            <person name="Berriman M."/>
        </authorList>
    </citation>
    <scope>NUCLEOTIDE SEQUENCE</scope>
    <source>
        <strain evidence="1">Y486</strain>
    </source>
</reference>